<dbReference type="AlphaFoldDB" id="A0AAD4NCR5"/>
<reference evidence="2" key="1">
    <citation type="submission" date="2022-01" db="EMBL/GenBank/DDBJ databases">
        <title>Genome Sequence Resource for Two Populations of Ditylenchus destructor, the Migratory Endoparasitic Phytonematode.</title>
        <authorList>
            <person name="Zhang H."/>
            <person name="Lin R."/>
            <person name="Xie B."/>
        </authorList>
    </citation>
    <scope>NUCLEOTIDE SEQUENCE</scope>
    <source>
        <strain evidence="2">BazhouSP</strain>
    </source>
</reference>
<evidence type="ECO:0000313" key="3">
    <source>
        <dbReference type="Proteomes" id="UP001201812"/>
    </source>
</evidence>
<comment type="caution">
    <text evidence="2">The sequence shown here is derived from an EMBL/GenBank/DDBJ whole genome shotgun (WGS) entry which is preliminary data.</text>
</comment>
<dbReference type="Proteomes" id="UP001201812">
    <property type="component" value="Unassembled WGS sequence"/>
</dbReference>
<evidence type="ECO:0000256" key="1">
    <source>
        <dbReference type="SAM" id="MobiDB-lite"/>
    </source>
</evidence>
<sequence>MDEERRTQISTQSTKRLPSYGILENGVGNGAAASIRVADIGLENLPNVNGNGSGTPNATATASELDLVYKCRNAAF</sequence>
<organism evidence="2 3">
    <name type="scientific">Ditylenchus destructor</name>
    <dbReference type="NCBI Taxonomy" id="166010"/>
    <lineage>
        <taxon>Eukaryota</taxon>
        <taxon>Metazoa</taxon>
        <taxon>Ecdysozoa</taxon>
        <taxon>Nematoda</taxon>
        <taxon>Chromadorea</taxon>
        <taxon>Rhabditida</taxon>
        <taxon>Tylenchina</taxon>
        <taxon>Tylenchomorpha</taxon>
        <taxon>Sphaerularioidea</taxon>
        <taxon>Anguinidae</taxon>
        <taxon>Anguininae</taxon>
        <taxon>Ditylenchus</taxon>
    </lineage>
</organism>
<keyword evidence="3" id="KW-1185">Reference proteome</keyword>
<evidence type="ECO:0000313" key="2">
    <source>
        <dbReference type="EMBL" id="KAI1721980.1"/>
    </source>
</evidence>
<gene>
    <name evidence="2" type="ORF">DdX_04270</name>
</gene>
<proteinExistence type="predicted"/>
<protein>
    <submittedName>
        <fullName evidence="2">Uncharacterized protein</fullName>
    </submittedName>
</protein>
<name>A0AAD4NCR5_9BILA</name>
<accession>A0AAD4NCR5</accession>
<dbReference type="EMBL" id="JAKKPZ010000004">
    <property type="protein sequence ID" value="KAI1721980.1"/>
    <property type="molecule type" value="Genomic_DNA"/>
</dbReference>
<feature type="region of interest" description="Disordered" evidence="1">
    <location>
        <begin position="1"/>
        <end position="21"/>
    </location>
</feature>